<proteinExistence type="predicted"/>
<feature type="domain" description="HTH araC/xylS-type" evidence="4">
    <location>
        <begin position="35"/>
        <end position="82"/>
    </location>
</feature>
<reference evidence="5 6" key="1">
    <citation type="submission" date="2018-09" db="EMBL/GenBank/DDBJ databases">
        <title>Arachidicoccus sp. nov., a bacterium isolated from soil.</title>
        <authorList>
            <person name="Weon H.-Y."/>
            <person name="Kwon S.-W."/>
            <person name="Lee S.A."/>
        </authorList>
    </citation>
    <scope>NUCLEOTIDE SEQUENCE [LARGE SCALE GENOMIC DNA]</scope>
    <source>
        <strain evidence="5 6">KIS59-12</strain>
    </source>
</reference>
<evidence type="ECO:0000313" key="5">
    <source>
        <dbReference type="EMBL" id="AYD46573.1"/>
    </source>
</evidence>
<dbReference type="OrthoDB" id="773219at2"/>
<organism evidence="5 6">
    <name type="scientific">Arachidicoccus soli</name>
    <dbReference type="NCBI Taxonomy" id="2341117"/>
    <lineage>
        <taxon>Bacteria</taxon>
        <taxon>Pseudomonadati</taxon>
        <taxon>Bacteroidota</taxon>
        <taxon>Chitinophagia</taxon>
        <taxon>Chitinophagales</taxon>
        <taxon>Chitinophagaceae</taxon>
        <taxon>Arachidicoccus</taxon>
    </lineage>
</organism>
<evidence type="ECO:0000256" key="2">
    <source>
        <dbReference type="ARBA" id="ARBA00023125"/>
    </source>
</evidence>
<keyword evidence="1" id="KW-0805">Transcription regulation</keyword>
<dbReference type="InterPro" id="IPR020449">
    <property type="entry name" value="Tscrpt_reg_AraC-type_HTH"/>
</dbReference>
<dbReference type="SMART" id="SM00342">
    <property type="entry name" value="HTH_ARAC"/>
    <property type="match status" value="1"/>
</dbReference>
<dbReference type="EMBL" id="CP032489">
    <property type="protein sequence ID" value="AYD46573.1"/>
    <property type="molecule type" value="Genomic_DNA"/>
</dbReference>
<dbReference type="KEGG" id="ark:D6B99_02430"/>
<keyword evidence="2" id="KW-0238">DNA-binding</keyword>
<dbReference type="PRINTS" id="PR00032">
    <property type="entry name" value="HTHARAC"/>
</dbReference>
<gene>
    <name evidence="5" type="ORF">D6B99_02430</name>
</gene>
<dbReference type="PROSITE" id="PS01124">
    <property type="entry name" value="HTH_ARAC_FAMILY_2"/>
    <property type="match status" value="1"/>
</dbReference>
<accession>A0A386HLE8</accession>
<dbReference type="PANTHER" id="PTHR43280">
    <property type="entry name" value="ARAC-FAMILY TRANSCRIPTIONAL REGULATOR"/>
    <property type="match status" value="1"/>
</dbReference>
<dbReference type="Pfam" id="PF12833">
    <property type="entry name" value="HTH_18"/>
    <property type="match status" value="1"/>
</dbReference>
<evidence type="ECO:0000259" key="4">
    <source>
        <dbReference type="PROSITE" id="PS01124"/>
    </source>
</evidence>
<dbReference type="Gene3D" id="1.10.10.60">
    <property type="entry name" value="Homeodomain-like"/>
    <property type="match status" value="1"/>
</dbReference>
<dbReference type="InterPro" id="IPR018060">
    <property type="entry name" value="HTH_AraC"/>
</dbReference>
<evidence type="ECO:0000313" key="6">
    <source>
        <dbReference type="Proteomes" id="UP000266118"/>
    </source>
</evidence>
<dbReference type="SUPFAM" id="SSF46689">
    <property type="entry name" value="Homeodomain-like"/>
    <property type="match status" value="1"/>
</dbReference>
<evidence type="ECO:0000256" key="3">
    <source>
        <dbReference type="ARBA" id="ARBA00023163"/>
    </source>
</evidence>
<evidence type="ECO:0000256" key="1">
    <source>
        <dbReference type="ARBA" id="ARBA00023015"/>
    </source>
</evidence>
<dbReference type="InterPro" id="IPR009057">
    <property type="entry name" value="Homeodomain-like_sf"/>
</dbReference>
<protein>
    <submittedName>
        <fullName evidence="5">Helix-turn-helix domain-containing protein</fullName>
    </submittedName>
</protein>
<dbReference type="Proteomes" id="UP000266118">
    <property type="component" value="Chromosome"/>
</dbReference>
<name>A0A386HLE8_9BACT</name>
<dbReference type="GO" id="GO:0043565">
    <property type="term" value="F:sequence-specific DNA binding"/>
    <property type="evidence" value="ECO:0007669"/>
    <property type="project" value="InterPro"/>
</dbReference>
<dbReference type="PANTHER" id="PTHR43280:SF2">
    <property type="entry name" value="HTH-TYPE TRANSCRIPTIONAL REGULATOR EXSA"/>
    <property type="match status" value="1"/>
</dbReference>
<dbReference type="GO" id="GO:0003700">
    <property type="term" value="F:DNA-binding transcription factor activity"/>
    <property type="evidence" value="ECO:0007669"/>
    <property type="project" value="InterPro"/>
</dbReference>
<sequence>MFGCVILFAFLRFFPHFLTFKRHSKIGVSPHLQLVEKAKTLLWNTSKSISEIAFDLGFEYPSHFSKVFKNRTGISPLEFRQSLN</sequence>
<dbReference type="AlphaFoldDB" id="A0A386HLE8"/>
<keyword evidence="3" id="KW-0804">Transcription</keyword>
<keyword evidence="6" id="KW-1185">Reference proteome</keyword>